<sequence length="153" mass="17408">MTDDDLAARVAALESWQDLQTQLTDSLLDRGGPDEDDMPAATLDPERLVRWVHRHVASIIARPLRGQLYWCPLWWDHPEAVFRFEALRRAWQDHVALPGTSMSIWIRDHLDPCLRVLLAADGPFIDCSHDARADRHGPHLPLPPLPTAPYSRA</sequence>
<keyword evidence="2" id="KW-1185">Reference proteome</keyword>
<dbReference type="RefSeq" id="WP_345428948.1">
    <property type="nucleotide sequence ID" value="NZ_BAABGT010000125.1"/>
</dbReference>
<dbReference type="InterPro" id="IPR032584">
    <property type="entry name" value="DUF4913"/>
</dbReference>
<evidence type="ECO:0000313" key="1">
    <source>
        <dbReference type="EMBL" id="GAA4561112.1"/>
    </source>
</evidence>
<evidence type="ECO:0000313" key="2">
    <source>
        <dbReference type="Proteomes" id="UP001501598"/>
    </source>
</evidence>
<dbReference type="EMBL" id="BAABGT010000125">
    <property type="protein sequence ID" value="GAA4561112.1"/>
    <property type="molecule type" value="Genomic_DNA"/>
</dbReference>
<evidence type="ECO:0008006" key="3">
    <source>
        <dbReference type="Google" id="ProtNLM"/>
    </source>
</evidence>
<gene>
    <name evidence="1" type="ORF">GCM10023175_72480</name>
</gene>
<name>A0ABP8S3Y0_9PSEU</name>
<dbReference type="Pfam" id="PF16259">
    <property type="entry name" value="DUF4913"/>
    <property type="match status" value="1"/>
</dbReference>
<proteinExistence type="predicted"/>
<reference evidence="2" key="1">
    <citation type="journal article" date="2019" name="Int. J. Syst. Evol. Microbiol.">
        <title>The Global Catalogue of Microorganisms (GCM) 10K type strain sequencing project: providing services to taxonomists for standard genome sequencing and annotation.</title>
        <authorList>
            <consortium name="The Broad Institute Genomics Platform"/>
            <consortium name="The Broad Institute Genome Sequencing Center for Infectious Disease"/>
            <person name="Wu L."/>
            <person name="Ma J."/>
        </authorList>
    </citation>
    <scope>NUCLEOTIDE SEQUENCE [LARGE SCALE GENOMIC DNA]</scope>
    <source>
        <strain evidence="2">JCM 17906</strain>
    </source>
</reference>
<organism evidence="1 2">
    <name type="scientific">Pseudonocardia xishanensis</name>
    <dbReference type="NCBI Taxonomy" id="630995"/>
    <lineage>
        <taxon>Bacteria</taxon>
        <taxon>Bacillati</taxon>
        <taxon>Actinomycetota</taxon>
        <taxon>Actinomycetes</taxon>
        <taxon>Pseudonocardiales</taxon>
        <taxon>Pseudonocardiaceae</taxon>
        <taxon>Pseudonocardia</taxon>
    </lineage>
</organism>
<comment type="caution">
    <text evidence="1">The sequence shown here is derived from an EMBL/GenBank/DDBJ whole genome shotgun (WGS) entry which is preliminary data.</text>
</comment>
<accession>A0ABP8S3Y0</accession>
<dbReference type="Proteomes" id="UP001501598">
    <property type="component" value="Unassembled WGS sequence"/>
</dbReference>
<protein>
    <recommendedName>
        <fullName evidence="3">DUF4913 domain-containing protein</fullName>
    </recommendedName>
</protein>